<dbReference type="Gene3D" id="3.50.50.60">
    <property type="entry name" value="FAD/NAD(P)-binding domain"/>
    <property type="match status" value="1"/>
</dbReference>
<evidence type="ECO:0000313" key="2">
    <source>
        <dbReference type="Proteomes" id="UP001323798"/>
    </source>
</evidence>
<dbReference type="Pfam" id="PF13450">
    <property type="entry name" value="NAD_binding_8"/>
    <property type="match status" value="1"/>
</dbReference>
<keyword evidence="2" id="KW-1185">Reference proteome</keyword>
<proteinExistence type="predicted"/>
<protein>
    <submittedName>
        <fullName evidence="1">NAD(P)-binding protein</fullName>
    </submittedName>
</protein>
<evidence type="ECO:0000313" key="1">
    <source>
        <dbReference type="EMBL" id="WPR89067.1"/>
    </source>
</evidence>
<name>A0ABZ0SIB5_9MICO</name>
<dbReference type="EMBL" id="CP139368">
    <property type="protein sequence ID" value="WPR89067.1"/>
    <property type="molecule type" value="Genomic_DNA"/>
</dbReference>
<dbReference type="SUPFAM" id="SSF51905">
    <property type="entry name" value="FAD/NAD(P)-binding domain"/>
    <property type="match status" value="1"/>
</dbReference>
<dbReference type="RefSeq" id="WP_320941784.1">
    <property type="nucleotide sequence ID" value="NZ_BAABEU010000001.1"/>
</dbReference>
<gene>
    <name evidence="1" type="ORF">SM116_15070</name>
</gene>
<accession>A0ABZ0SIB5</accession>
<dbReference type="InterPro" id="IPR036188">
    <property type="entry name" value="FAD/NAD-bd_sf"/>
</dbReference>
<organism evidence="1 2">
    <name type="scientific">Microbacterium rhizosphaerae</name>
    <dbReference type="NCBI Taxonomy" id="1678237"/>
    <lineage>
        <taxon>Bacteria</taxon>
        <taxon>Bacillati</taxon>
        <taxon>Actinomycetota</taxon>
        <taxon>Actinomycetes</taxon>
        <taxon>Micrococcales</taxon>
        <taxon>Microbacteriaceae</taxon>
        <taxon>Microbacterium</taxon>
    </lineage>
</organism>
<reference evidence="1 2" key="1">
    <citation type="submission" date="2023-11" db="EMBL/GenBank/DDBJ databases">
        <title>Genome sequence of Microbacterium rhizosphaerae KACC 19337.</title>
        <authorList>
            <person name="Choi H."/>
            <person name="Kim S."/>
            <person name="Kim Y."/>
            <person name="Kwon S.-W."/>
            <person name="Heo J."/>
        </authorList>
    </citation>
    <scope>NUCLEOTIDE SEQUENCE [LARGE SCALE GENOMIC DNA]</scope>
    <source>
        <strain evidence="1 2">KACC 19337</strain>
    </source>
</reference>
<sequence>MDEQLETDYLIIGGGAVGMAVADVLSTETDASIVIVDRRSGPGGHWNDAYPFVRLHQPSANYGVESRPLGDELRRDASPLNRGFLERASSAQIVACYEQLLADLVASGRVRFLSAHDHTGQVDGLHRVESLLGGASVAVRVRRKVVDATFMCASIPAMHTPTFTVAPGVRCIPPNGLARVAAAPEGYVVIGGGKTGVDTCLFLLESGVPAEKIQWVVPRDAWFQNRAGMQPVGELAVDALAAQTVQAEIAASAATVDELFARMEDAGQLLRLDPAVTPRMFHGAIVSVGELELLRTITDVVRLGRVQRIEPGRIVLDEGSVDSPPGRLHIDCSAIGAPRRPTKPIFAGRTITPQMVRMLQPVFSAALIAHVEATVDGDEEKNALCRPIPMSDAPADWIPMSLMNLANQRAWRSDRRVGEWLMTSRLDRFSRLTRDIAPDDDVSLDLLRRYRAAIPGAVANLQALLAASSRHLMTA</sequence>
<dbReference type="Proteomes" id="UP001323798">
    <property type="component" value="Chromosome"/>
</dbReference>